<dbReference type="PANTHER" id="PTHR48098">
    <property type="entry name" value="ENTEROCHELIN ESTERASE-RELATED"/>
    <property type="match status" value="1"/>
</dbReference>
<keyword evidence="4" id="KW-1185">Reference proteome</keyword>
<dbReference type="eggNOG" id="COG0627">
    <property type="taxonomic scope" value="Bacteria"/>
</dbReference>
<keyword evidence="2" id="KW-0812">Transmembrane</keyword>
<feature type="compositionally biased region" description="Low complexity" evidence="1">
    <location>
        <begin position="172"/>
        <end position="182"/>
    </location>
</feature>
<dbReference type="PANTHER" id="PTHR48098:SF1">
    <property type="entry name" value="DIACYLGLYCEROL ACYLTRANSFERASE_MYCOLYLTRANSFERASE AG85A"/>
    <property type="match status" value="1"/>
</dbReference>
<dbReference type="EMBL" id="CP002299">
    <property type="protein sequence ID" value="ADP84727.1"/>
    <property type="molecule type" value="Genomic_DNA"/>
</dbReference>
<dbReference type="InterPro" id="IPR029058">
    <property type="entry name" value="AB_hydrolase_fold"/>
</dbReference>
<gene>
    <name evidence="3" type="ordered locus">FraEuI1c_6758</name>
</gene>
<dbReference type="HOGENOM" id="CLU_059519_1_0_11"/>
<feature type="transmembrane region" description="Helical" evidence="2">
    <location>
        <begin position="82"/>
        <end position="104"/>
    </location>
</feature>
<accession>E3JCD8</accession>
<dbReference type="RefSeq" id="WP_013427838.1">
    <property type="nucleotide sequence ID" value="NC_014666.1"/>
</dbReference>
<feature type="compositionally biased region" description="Low complexity" evidence="1">
    <location>
        <begin position="26"/>
        <end position="37"/>
    </location>
</feature>
<name>E3JCD8_PSEI1</name>
<reference evidence="3 4" key="1">
    <citation type="submission" date="2010-10" db="EMBL/GenBank/DDBJ databases">
        <title>Complete sequence of Frankia sp. EuI1c.</title>
        <authorList>
            <consortium name="US DOE Joint Genome Institute"/>
            <person name="Lucas S."/>
            <person name="Copeland A."/>
            <person name="Lapidus A."/>
            <person name="Cheng J.-F."/>
            <person name="Bruce D."/>
            <person name="Goodwin L."/>
            <person name="Pitluck S."/>
            <person name="Chertkov O."/>
            <person name="Detter J.C."/>
            <person name="Han C."/>
            <person name="Tapia R."/>
            <person name="Land M."/>
            <person name="Hauser L."/>
            <person name="Jeffries C."/>
            <person name="Kyrpides N."/>
            <person name="Ivanova N."/>
            <person name="Mikhailova N."/>
            <person name="Beauchemin N."/>
            <person name="Sen A."/>
            <person name="Sur S.A."/>
            <person name="Gtari M."/>
            <person name="Wall L."/>
            <person name="Tisa L."/>
            <person name="Woyke T."/>
        </authorList>
    </citation>
    <scope>NUCLEOTIDE SEQUENCE [LARGE SCALE GENOMIC DNA]</scope>
    <source>
        <strain evidence="4">DSM 45817 / CECT 9037 / EuI1c</strain>
    </source>
</reference>
<keyword evidence="2" id="KW-0472">Membrane</keyword>
<dbReference type="Gene3D" id="3.40.50.1820">
    <property type="entry name" value="alpha/beta hydrolase"/>
    <property type="match status" value="1"/>
</dbReference>
<dbReference type="STRING" id="298654.FraEuI1c_6758"/>
<dbReference type="InterPro" id="IPR050583">
    <property type="entry name" value="Mycobacterial_A85_antigen"/>
</dbReference>
<keyword evidence="2" id="KW-1133">Transmembrane helix</keyword>
<dbReference type="GO" id="GO:0016747">
    <property type="term" value="F:acyltransferase activity, transferring groups other than amino-acyl groups"/>
    <property type="evidence" value="ECO:0007669"/>
    <property type="project" value="TreeGrafter"/>
</dbReference>
<dbReference type="AlphaFoldDB" id="E3JCD8"/>
<sequence length="390" mass="39571">MRSGEAPERGAAPRAADGDAARADAARGGAARNNAAGDDGGRYDEISDREGGARVRAPFPERLPSLEERRRAAGGGPSRRRVLVAGAGVVVGAGLVAAAGGAVYEGWLPGRPRLIRAVEGCGTPGTPPAGVIAGPVTTTTFRSAARRRDVSLVVAYPPGYAPRPASGGGTSGSSTSRTTTGTGQLPALPLCLVLHGRGDDARSLVSGLAGPSYLAAATASGVAPFALAAVDGGETYWHRRANGDDPEKMLLDEVLPRLAAQGIGVDRFGVLGWSMGGYGGLLLARRQPARVVAVAASSPAVWGSYPDAAPGAFDSAADFAANRVLGAGPAGEVSYRIDCGNADPFSRQAHRLATELGAAERGFTVGCHDFGFWRRQLPAQLAFLGGALSG</sequence>
<feature type="region of interest" description="Disordered" evidence="1">
    <location>
        <begin position="1"/>
        <end position="78"/>
    </location>
</feature>
<protein>
    <submittedName>
        <fullName evidence="3">Esterase</fullName>
    </submittedName>
</protein>
<dbReference type="InterPro" id="IPR000801">
    <property type="entry name" value="Esterase-like"/>
</dbReference>
<proteinExistence type="predicted"/>
<feature type="compositionally biased region" description="Basic and acidic residues" evidence="1">
    <location>
        <begin position="16"/>
        <end position="25"/>
    </location>
</feature>
<dbReference type="SUPFAM" id="SSF53474">
    <property type="entry name" value="alpha/beta-Hydrolases"/>
    <property type="match status" value="1"/>
</dbReference>
<dbReference type="OrthoDB" id="3210113at2"/>
<dbReference type="KEGG" id="fri:FraEuI1c_6758"/>
<feature type="region of interest" description="Disordered" evidence="1">
    <location>
        <begin position="161"/>
        <end position="182"/>
    </location>
</feature>
<feature type="compositionally biased region" description="Basic and acidic residues" evidence="1">
    <location>
        <begin position="39"/>
        <end position="53"/>
    </location>
</feature>
<evidence type="ECO:0000256" key="2">
    <source>
        <dbReference type="SAM" id="Phobius"/>
    </source>
</evidence>
<dbReference type="Proteomes" id="UP000002484">
    <property type="component" value="Chromosome"/>
</dbReference>
<evidence type="ECO:0000313" key="4">
    <source>
        <dbReference type="Proteomes" id="UP000002484"/>
    </source>
</evidence>
<evidence type="ECO:0000313" key="3">
    <source>
        <dbReference type="EMBL" id="ADP84727.1"/>
    </source>
</evidence>
<dbReference type="InParanoid" id="E3JCD8"/>
<dbReference type="Pfam" id="PF00756">
    <property type="entry name" value="Esterase"/>
    <property type="match status" value="1"/>
</dbReference>
<organism evidence="3 4">
    <name type="scientific">Pseudofrankia inefficax (strain DSM 45817 / CECT 9037 / DDB 130130 / EuI1c)</name>
    <name type="common">Frankia inefficax</name>
    <dbReference type="NCBI Taxonomy" id="298654"/>
    <lineage>
        <taxon>Bacteria</taxon>
        <taxon>Bacillati</taxon>
        <taxon>Actinomycetota</taxon>
        <taxon>Actinomycetes</taxon>
        <taxon>Frankiales</taxon>
        <taxon>Frankiaceae</taxon>
        <taxon>Pseudofrankia</taxon>
    </lineage>
</organism>
<evidence type="ECO:0000256" key="1">
    <source>
        <dbReference type="SAM" id="MobiDB-lite"/>
    </source>
</evidence>